<dbReference type="EMBL" id="JAWZYT010002163">
    <property type="protein sequence ID" value="KAK4306205.1"/>
    <property type="molecule type" value="Genomic_DNA"/>
</dbReference>
<feature type="compositionally biased region" description="Basic and acidic residues" evidence="1">
    <location>
        <begin position="140"/>
        <end position="159"/>
    </location>
</feature>
<organism evidence="2 3">
    <name type="scientific">Petrolisthes manimaculis</name>
    <dbReference type="NCBI Taxonomy" id="1843537"/>
    <lineage>
        <taxon>Eukaryota</taxon>
        <taxon>Metazoa</taxon>
        <taxon>Ecdysozoa</taxon>
        <taxon>Arthropoda</taxon>
        <taxon>Crustacea</taxon>
        <taxon>Multicrustacea</taxon>
        <taxon>Malacostraca</taxon>
        <taxon>Eumalacostraca</taxon>
        <taxon>Eucarida</taxon>
        <taxon>Decapoda</taxon>
        <taxon>Pleocyemata</taxon>
        <taxon>Anomura</taxon>
        <taxon>Galatheoidea</taxon>
        <taxon>Porcellanidae</taxon>
        <taxon>Petrolisthes</taxon>
    </lineage>
</organism>
<dbReference type="AlphaFoldDB" id="A0AAE1PFD1"/>
<evidence type="ECO:0000313" key="2">
    <source>
        <dbReference type="EMBL" id="KAK4306205.1"/>
    </source>
</evidence>
<evidence type="ECO:0000256" key="1">
    <source>
        <dbReference type="SAM" id="MobiDB-lite"/>
    </source>
</evidence>
<reference evidence="2" key="1">
    <citation type="submission" date="2023-11" db="EMBL/GenBank/DDBJ databases">
        <title>Genome assemblies of two species of porcelain crab, Petrolisthes cinctipes and Petrolisthes manimaculis (Anomura: Porcellanidae).</title>
        <authorList>
            <person name="Angst P."/>
        </authorList>
    </citation>
    <scope>NUCLEOTIDE SEQUENCE</scope>
    <source>
        <strain evidence="2">PB745_02</strain>
        <tissue evidence="2">Gill</tissue>
    </source>
</reference>
<evidence type="ECO:0000313" key="3">
    <source>
        <dbReference type="Proteomes" id="UP001292094"/>
    </source>
</evidence>
<sequence>MRTFLLTITLNIRHICCGERDLYRVWVVQVERGGGDGDGDGDGDGGGGVGYRAAQHTHTRSPPRLQLHRLAARDEESGLGCHALASNYDCQMPPPTPPPTQFKYASMSQQPILLLHPPSPPPISGKIKVPSSSGLNSEGWRIEHVSHGPRKEDNEGKMC</sequence>
<gene>
    <name evidence="2" type="ORF">Pmani_021952</name>
</gene>
<comment type="caution">
    <text evidence="2">The sequence shown here is derived from an EMBL/GenBank/DDBJ whole genome shotgun (WGS) entry which is preliminary data.</text>
</comment>
<accession>A0AAE1PFD1</accession>
<dbReference type="Proteomes" id="UP001292094">
    <property type="component" value="Unassembled WGS sequence"/>
</dbReference>
<keyword evidence="3" id="KW-1185">Reference proteome</keyword>
<protein>
    <submittedName>
        <fullName evidence="2">Uncharacterized protein</fullName>
    </submittedName>
</protein>
<name>A0AAE1PFD1_9EUCA</name>
<proteinExistence type="predicted"/>
<feature type="compositionally biased region" description="Low complexity" evidence="1">
    <location>
        <begin position="124"/>
        <end position="134"/>
    </location>
</feature>
<feature type="region of interest" description="Disordered" evidence="1">
    <location>
        <begin position="119"/>
        <end position="159"/>
    </location>
</feature>